<keyword evidence="3 5" id="KW-0687">Ribonucleoprotein</keyword>
<dbReference type="InterPro" id="IPR047859">
    <property type="entry name" value="Ribosomal_bL17_CS"/>
</dbReference>
<evidence type="ECO:0000256" key="5">
    <source>
        <dbReference type="RuleBase" id="RU000660"/>
    </source>
</evidence>
<evidence type="ECO:0000256" key="2">
    <source>
        <dbReference type="ARBA" id="ARBA00022980"/>
    </source>
</evidence>
<dbReference type="PANTHER" id="PTHR14413:SF16">
    <property type="entry name" value="LARGE RIBOSOMAL SUBUNIT PROTEIN BL17M"/>
    <property type="match status" value="1"/>
</dbReference>
<evidence type="ECO:0000256" key="6">
    <source>
        <dbReference type="RuleBase" id="RU000661"/>
    </source>
</evidence>
<dbReference type="GO" id="GO:0006412">
    <property type="term" value="P:translation"/>
    <property type="evidence" value="ECO:0007669"/>
    <property type="project" value="InterPro"/>
</dbReference>
<name>A0A6N2SBG1_9ACTO</name>
<dbReference type="EMBL" id="CACRSM010000002">
    <property type="protein sequence ID" value="VYS90923.1"/>
    <property type="molecule type" value="Genomic_DNA"/>
</dbReference>
<comment type="similarity">
    <text evidence="1 5">Belongs to the bacterial ribosomal protein bL17 family.</text>
</comment>
<dbReference type="InterPro" id="IPR000456">
    <property type="entry name" value="Ribosomal_bL17"/>
</dbReference>
<reference evidence="8" key="1">
    <citation type="submission" date="2019-11" db="EMBL/GenBank/DDBJ databases">
        <authorList>
            <person name="Feng L."/>
        </authorList>
    </citation>
    <scope>NUCLEOTIDE SEQUENCE</scope>
    <source>
        <strain evidence="8">AodontolyticusLFYP35</strain>
    </source>
</reference>
<dbReference type="Gene3D" id="3.90.1030.10">
    <property type="entry name" value="Ribosomal protein L17"/>
    <property type="match status" value="1"/>
</dbReference>
<evidence type="ECO:0000313" key="8">
    <source>
        <dbReference type="EMBL" id="VYS90923.1"/>
    </source>
</evidence>
<dbReference type="PANTHER" id="PTHR14413">
    <property type="entry name" value="RIBOSOMAL PROTEIN L17"/>
    <property type="match status" value="1"/>
</dbReference>
<feature type="region of interest" description="Disordered" evidence="7">
    <location>
        <begin position="139"/>
        <end position="193"/>
    </location>
</feature>
<protein>
    <recommendedName>
        <fullName evidence="4 6">50S ribosomal protein L17</fullName>
    </recommendedName>
</protein>
<evidence type="ECO:0000256" key="3">
    <source>
        <dbReference type="ARBA" id="ARBA00023274"/>
    </source>
</evidence>
<accession>A0A6N2SBG1</accession>
<dbReference type="InterPro" id="IPR036373">
    <property type="entry name" value="Ribosomal_bL17_sf"/>
</dbReference>
<evidence type="ECO:0000256" key="4">
    <source>
        <dbReference type="ARBA" id="ARBA00035494"/>
    </source>
</evidence>
<keyword evidence="2 5" id="KW-0689">Ribosomal protein</keyword>
<gene>
    <name evidence="8" type="primary">rplQ</name>
    <name evidence="8" type="ORF">AOLFYP35_00794</name>
</gene>
<dbReference type="PROSITE" id="PS01167">
    <property type="entry name" value="RIBOSOMAL_L17"/>
    <property type="match status" value="1"/>
</dbReference>
<dbReference type="AlphaFoldDB" id="A0A6N2SBG1"/>
<dbReference type="GO" id="GO:0022625">
    <property type="term" value="C:cytosolic large ribosomal subunit"/>
    <property type="evidence" value="ECO:0007669"/>
    <property type="project" value="TreeGrafter"/>
</dbReference>
<proteinExistence type="inferred from homology"/>
<organism evidence="8">
    <name type="scientific">Schaalia odontolytica</name>
    <dbReference type="NCBI Taxonomy" id="1660"/>
    <lineage>
        <taxon>Bacteria</taxon>
        <taxon>Bacillati</taxon>
        <taxon>Actinomycetota</taxon>
        <taxon>Actinomycetes</taxon>
        <taxon>Actinomycetales</taxon>
        <taxon>Actinomycetaceae</taxon>
        <taxon>Schaalia</taxon>
    </lineage>
</organism>
<dbReference type="NCBIfam" id="TIGR00059">
    <property type="entry name" value="L17"/>
    <property type="match status" value="1"/>
</dbReference>
<dbReference type="SUPFAM" id="SSF64263">
    <property type="entry name" value="Prokaryotic ribosomal protein L17"/>
    <property type="match status" value="1"/>
</dbReference>
<dbReference type="Pfam" id="PF01196">
    <property type="entry name" value="Ribosomal_L17"/>
    <property type="match status" value="1"/>
</dbReference>
<evidence type="ECO:0000256" key="1">
    <source>
        <dbReference type="ARBA" id="ARBA00008777"/>
    </source>
</evidence>
<evidence type="ECO:0000256" key="7">
    <source>
        <dbReference type="SAM" id="MobiDB-lite"/>
    </source>
</evidence>
<sequence length="193" mass="20892">MPTPKKGARLGGSPAHQKLILKNLATQLIEHRSLTTTEAKAKALRPFVEKLVTKAKRGDMHARRTVARVITDRNALYTLFDVIAPALDPERQGGYTRLTRVGNRKGDNAPLMQIEFCMEAVEKKAVVKSAEKTAEKAAAAEVAAEAEEAAEAASERAEEAREEGDLAMANEAEEIAAEAGKEADAAEQVEEEK</sequence>
<dbReference type="GO" id="GO:0003735">
    <property type="term" value="F:structural constituent of ribosome"/>
    <property type="evidence" value="ECO:0007669"/>
    <property type="project" value="InterPro"/>
</dbReference>